<feature type="binding site" evidence="5">
    <location>
        <position position="87"/>
    </location>
    <ligand>
        <name>Mo-molybdopterin</name>
        <dbReference type="ChEBI" id="CHEBI:71302"/>
    </ligand>
</feature>
<evidence type="ECO:0000256" key="2">
    <source>
        <dbReference type="ARBA" id="ARBA00022723"/>
    </source>
</evidence>
<comment type="subunit">
    <text evidence="5">Heterodimer of a catalytic subunit (MsrP) and a heme-binding subunit (MsrQ).</text>
</comment>
<feature type="binding site" evidence="5">
    <location>
        <position position="144"/>
    </location>
    <ligand>
        <name>Mo-molybdopterin</name>
        <dbReference type="ChEBI" id="CHEBI:71302"/>
    </ligand>
    <ligandPart>
        <name>Mo</name>
        <dbReference type="ChEBI" id="CHEBI:28685"/>
    </ligandPart>
</feature>
<dbReference type="GO" id="GO:0043546">
    <property type="term" value="F:molybdopterin cofactor binding"/>
    <property type="evidence" value="ECO:0007669"/>
    <property type="project" value="UniProtKB-UniRule"/>
</dbReference>
<comment type="similarity">
    <text evidence="5">Belongs to the MsrP family.</text>
</comment>
<dbReference type="PANTHER" id="PTHR43032:SF3">
    <property type="entry name" value="PROTEIN-METHIONINE-SULFOXIDE REDUCTASE CATALYTIC SUBUNIT MSRP"/>
    <property type="match status" value="1"/>
</dbReference>
<accession>A0A1I6ZBV4</accession>
<dbReference type="EC" id="1.8.5.-" evidence="5"/>
<dbReference type="RefSeq" id="WP_014286693.1">
    <property type="nucleotide sequence ID" value="NZ_FPBD01000002.1"/>
</dbReference>
<dbReference type="AlphaFoldDB" id="A0A1I6ZBV4"/>
<evidence type="ECO:0000256" key="4">
    <source>
        <dbReference type="ARBA" id="ARBA00023002"/>
    </source>
</evidence>
<keyword evidence="6" id="KW-0472">Membrane</keyword>
<dbReference type="InterPro" id="IPR000572">
    <property type="entry name" value="OxRdtase_Mopterin-bd_dom"/>
</dbReference>
<evidence type="ECO:0000256" key="6">
    <source>
        <dbReference type="SAM" id="Phobius"/>
    </source>
</evidence>
<dbReference type="HAMAP" id="MF_01206">
    <property type="entry name" value="MsrP"/>
    <property type="match status" value="1"/>
</dbReference>
<evidence type="ECO:0000313" key="8">
    <source>
        <dbReference type="EMBL" id="SFT60180.1"/>
    </source>
</evidence>
<dbReference type="NCBIfam" id="NF003767">
    <property type="entry name" value="PRK05363.1"/>
    <property type="match status" value="1"/>
</dbReference>
<dbReference type="InterPro" id="IPR036374">
    <property type="entry name" value="OxRdtase_Mopterin-bd_sf"/>
</dbReference>
<keyword evidence="4 5" id="KW-0560">Oxidoreductase</keyword>
<evidence type="ECO:0000313" key="9">
    <source>
        <dbReference type="Proteomes" id="UP000183371"/>
    </source>
</evidence>
<comment type="function">
    <text evidence="5">Part of the MsrPQ system that repairs oxidized periplasmic proteins containing methionine sulfoxide residues (Met-O), using respiratory chain electrons. Thus protects these proteins from oxidative-stress damage caused by reactive species of oxygen and chlorine generated by the host defense mechanisms. MsrPQ is essential for the maintenance of envelope integrity under bleach stress, rescuing a wide series of structurally unrelated periplasmic proteins from methionine oxidation. The catalytic subunit MsrP is non-stereospecific, being able to reduce both (R-) and (S-) diastereoisomers of methionine sulfoxide.</text>
</comment>
<organism evidence="8 9">
    <name type="scientific">Pseudovibrio denitrificans</name>
    <dbReference type="NCBI Taxonomy" id="258256"/>
    <lineage>
        <taxon>Bacteria</taxon>
        <taxon>Pseudomonadati</taxon>
        <taxon>Pseudomonadota</taxon>
        <taxon>Alphaproteobacteria</taxon>
        <taxon>Hyphomicrobiales</taxon>
        <taxon>Stappiaceae</taxon>
        <taxon>Pseudovibrio</taxon>
    </lineage>
</organism>
<dbReference type="Proteomes" id="UP000183371">
    <property type="component" value="Unassembled WGS sequence"/>
</dbReference>
<comment type="catalytic activity">
    <reaction evidence="5">
        <text>L-methionyl-[protein] + a quinone + H2O = L-methionyl-(S)-S-oxide-[protein] + a quinol</text>
        <dbReference type="Rhea" id="RHEA:51292"/>
        <dbReference type="Rhea" id="RHEA-COMP:12313"/>
        <dbReference type="Rhea" id="RHEA-COMP:12315"/>
        <dbReference type="ChEBI" id="CHEBI:15377"/>
        <dbReference type="ChEBI" id="CHEBI:16044"/>
        <dbReference type="ChEBI" id="CHEBI:24646"/>
        <dbReference type="ChEBI" id="CHEBI:44120"/>
        <dbReference type="ChEBI" id="CHEBI:132124"/>
    </reaction>
</comment>
<dbReference type="GO" id="GO:0046872">
    <property type="term" value="F:metal ion binding"/>
    <property type="evidence" value="ECO:0007669"/>
    <property type="project" value="UniProtKB-KW"/>
</dbReference>
<evidence type="ECO:0000256" key="5">
    <source>
        <dbReference type="HAMAP-Rule" id="MF_01206"/>
    </source>
</evidence>
<dbReference type="EMBL" id="FPBD01000002">
    <property type="protein sequence ID" value="SFT60180.1"/>
    <property type="molecule type" value="Genomic_DNA"/>
</dbReference>
<comment type="catalytic activity">
    <reaction evidence="5">
        <text>L-methionyl-[protein] + a quinone + H2O = L-methionyl-(R)-S-oxide-[protein] + a quinol</text>
        <dbReference type="Rhea" id="RHEA:51296"/>
        <dbReference type="Rhea" id="RHEA-COMP:12313"/>
        <dbReference type="Rhea" id="RHEA-COMP:12314"/>
        <dbReference type="ChEBI" id="CHEBI:15377"/>
        <dbReference type="ChEBI" id="CHEBI:16044"/>
        <dbReference type="ChEBI" id="CHEBI:24646"/>
        <dbReference type="ChEBI" id="CHEBI:45764"/>
        <dbReference type="ChEBI" id="CHEBI:132124"/>
    </reaction>
</comment>
<dbReference type="NCBIfam" id="TIGR01409">
    <property type="entry name" value="TAT_signal_seq"/>
    <property type="match status" value="1"/>
</dbReference>
<keyword evidence="9" id="KW-1185">Reference proteome</keyword>
<protein>
    <recommendedName>
        <fullName evidence="5">Protein-methionine-sulfoxide reductase catalytic subunit MsrP</fullName>
        <ecNumber evidence="5">1.8.5.-</ecNumber>
    </recommendedName>
</protein>
<name>A0A1I6ZBV4_9HYPH</name>
<keyword evidence="1 5" id="KW-0500">Molybdenum</keyword>
<dbReference type="SUPFAM" id="SSF56524">
    <property type="entry name" value="Oxidoreductase molybdopterin-binding domain"/>
    <property type="match status" value="1"/>
</dbReference>
<dbReference type="Pfam" id="PF00174">
    <property type="entry name" value="Oxidored_molyb"/>
    <property type="match status" value="1"/>
</dbReference>
<evidence type="ECO:0000259" key="7">
    <source>
        <dbReference type="Pfam" id="PF00174"/>
    </source>
</evidence>
<comment type="caution">
    <text evidence="5">Lacks conserved residue(s) required for the propagation of feature annotation.</text>
</comment>
<dbReference type="InterPro" id="IPR019546">
    <property type="entry name" value="TAT_signal_bac_arc"/>
</dbReference>
<keyword evidence="3 5" id="KW-0732">Signal</keyword>
<dbReference type="InterPro" id="IPR006311">
    <property type="entry name" value="TAT_signal"/>
</dbReference>
<feature type="binding site" evidence="5">
    <location>
        <position position="179"/>
    </location>
    <ligand>
        <name>Mo-molybdopterin</name>
        <dbReference type="ChEBI" id="CHEBI:71302"/>
    </ligand>
</feature>
<gene>
    <name evidence="5" type="primary">msrP</name>
    <name evidence="8" type="ORF">SAMN05444141_102231</name>
</gene>
<comment type="cofactor">
    <cofactor evidence="5">
        <name>Mo-molybdopterin</name>
        <dbReference type="ChEBI" id="CHEBI:71302"/>
    </cofactor>
    <text evidence="5">Binds 1 Mo-molybdopterin (Mo-MPT) cofactor per subunit.</text>
</comment>
<feature type="transmembrane region" description="Helical" evidence="6">
    <location>
        <begin position="32"/>
        <end position="52"/>
    </location>
</feature>
<keyword evidence="2 5" id="KW-0479">Metal-binding</keyword>
<dbReference type="PROSITE" id="PS51318">
    <property type="entry name" value="TAT"/>
    <property type="match status" value="1"/>
</dbReference>
<dbReference type="Gene3D" id="3.90.420.10">
    <property type="entry name" value="Oxidoreductase, molybdopterin-binding domain"/>
    <property type="match status" value="1"/>
</dbReference>
<feature type="binding site" evidence="5">
    <location>
        <position position="232"/>
    </location>
    <ligand>
        <name>Mo-molybdopterin</name>
        <dbReference type="ChEBI" id="CHEBI:71302"/>
    </ligand>
</feature>
<dbReference type="GO" id="GO:0030091">
    <property type="term" value="P:protein repair"/>
    <property type="evidence" value="ECO:0007669"/>
    <property type="project" value="UniProtKB-UniRule"/>
</dbReference>
<evidence type="ECO:0000256" key="3">
    <source>
        <dbReference type="ARBA" id="ARBA00022729"/>
    </source>
</evidence>
<keyword evidence="6" id="KW-1133">Transmembrane helix</keyword>
<dbReference type="InterPro" id="IPR022867">
    <property type="entry name" value="MsrP"/>
</dbReference>
<keyword evidence="6" id="KW-0812">Transmembrane</keyword>
<comment type="PTM">
    <text evidence="5">Predicted to be exported by the Tat system. The position of the signal peptide cleavage has not been experimentally proven.</text>
</comment>
<feature type="binding site" evidence="5">
    <location>
        <begin position="90"/>
        <end position="91"/>
    </location>
    <ligand>
        <name>Mo-molybdopterin</name>
        <dbReference type="ChEBI" id="CHEBI:71302"/>
    </ligand>
</feature>
<evidence type="ECO:0000256" key="1">
    <source>
        <dbReference type="ARBA" id="ARBA00022505"/>
    </source>
</evidence>
<dbReference type="PANTHER" id="PTHR43032">
    <property type="entry name" value="PROTEIN-METHIONINE-SULFOXIDE REDUCTASE"/>
    <property type="match status" value="1"/>
</dbReference>
<feature type="domain" description="Oxidoreductase molybdopterin-binding" evidence="7">
    <location>
        <begin position="105"/>
        <end position="261"/>
    </location>
</feature>
<reference evidence="9" key="1">
    <citation type="submission" date="2016-10" db="EMBL/GenBank/DDBJ databases">
        <authorList>
            <person name="Varghese N."/>
            <person name="Submissions S."/>
        </authorList>
    </citation>
    <scope>NUCLEOTIDE SEQUENCE [LARGE SCALE GENOMIC DNA]</scope>
    <source>
        <strain evidence="9">DSM 17465</strain>
    </source>
</reference>
<sequence length="324" mass="36882">MNIIHRPEWIIPEREATPEDVFFNRRRFMKGLGAVGLGLAAGGGGLVSSVFAQEGKDPTLDLYPAKQNPDFTLKRAITPESVTSVYNNFYEFGSHKRISGAAQALKIRPWAITIDGLVDNPQTIDFDDLVRKMPLQERLYRHRCVEAWAMAVPWTGFPLAELVKYAGPQNGAKYIRFETFEDSDVASGQRQFWYPWPYVEGVTMDEAMNDLAFVATGIYGKPLLKQYGAPIRLVMPWKYGFKSIKSIVKITFTDERPVSFWEKIGPSEYGFWANVNPEVPHARWSQATERLLGTDERVPTQLFNGYAEQVAHLYKDLQGQDLYK</sequence>
<feature type="binding site" evidence="5">
    <location>
        <begin position="243"/>
        <end position="245"/>
    </location>
    <ligand>
        <name>Mo-molybdopterin</name>
        <dbReference type="ChEBI" id="CHEBI:71302"/>
    </ligand>
</feature>
<proteinExistence type="inferred from homology"/>
<dbReference type="GO" id="GO:0016672">
    <property type="term" value="F:oxidoreductase activity, acting on a sulfur group of donors, quinone or similar compound as acceptor"/>
    <property type="evidence" value="ECO:0007669"/>
    <property type="project" value="UniProtKB-UniRule"/>
</dbReference>